<feature type="transmembrane region" description="Helical" evidence="2">
    <location>
        <begin position="76"/>
        <end position="95"/>
    </location>
</feature>
<dbReference type="PROSITE" id="PS51371">
    <property type="entry name" value="CBS"/>
    <property type="match status" value="1"/>
</dbReference>
<dbReference type="PANTHER" id="PTHR33741:SF5">
    <property type="entry name" value="TRANSMEMBRANE PROTEIN DDB_G0269096-RELATED"/>
    <property type="match status" value="1"/>
</dbReference>
<dbReference type="EMBL" id="JAVDRL010000009">
    <property type="protein sequence ID" value="MDR6532430.1"/>
    <property type="molecule type" value="Genomic_DNA"/>
</dbReference>
<gene>
    <name evidence="4" type="ORF">J2800_003188</name>
</gene>
<keyword evidence="5" id="KW-1185">Reference proteome</keyword>
<dbReference type="RefSeq" id="WP_310032949.1">
    <property type="nucleotide sequence ID" value="NZ_JAVDRL010000009.1"/>
</dbReference>
<dbReference type="Proteomes" id="UP001262754">
    <property type="component" value="Unassembled WGS sequence"/>
</dbReference>
<feature type="transmembrane region" description="Helical" evidence="2">
    <location>
        <begin position="102"/>
        <end position="123"/>
    </location>
</feature>
<dbReference type="Pfam" id="PF00571">
    <property type="entry name" value="CBS"/>
    <property type="match status" value="2"/>
</dbReference>
<dbReference type="Gene3D" id="3.10.580.10">
    <property type="entry name" value="CBS-domain"/>
    <property type="match status" value="2"/>
</dbReference>
<feature type="transmembrane region" description="Helical" evidence="2">
    <location>
        <begin position="20"/>
        <end position="42"/>
    </location>
</feature>
<dbReference type="InterPro" id="IPR000644">
    <property type="entry name" value="CBS_dom"/>
</dbReference>
<sequence length="376" mass="39129">MPNSLVQALRGRQPIRPQDLLRSGLGALIGIPATGLLAHLVASGQPSALPLLVPPIGASAVLAFAVPASPLAQPRAVIGGNMVSALAGVTCALAFHPHPALAAAAAVACAIIAMGLLGCLHPPGGAVALGAALVAGPVGPASYGYVFVPVGLCSVLLVLSAMAYARVVGRSYPHRVPPPANVHDTRDAPPQRRVGFTQADIDNALAHYGDLLDVDGADLDALFREVELQAHRRIHAHILCSDIMSRDVLSVDLHQSAESALAYMRAHDLRSAPVIDSERRVVGMVRRAELQTGREGPVEAVLDPFVHKVRPGTAIEALLPILSSGVAHEAMVVDENRVLLGIITQTDLLGVLYRAHIVEAVALQRAEESGAIDPAI</sequence>
<keyword evidence="2" id="KW-0472">Membrane</keyword>
<dbReference type="SUPFAM" id="SSF54631">
    <property type="entry name" value="CBS-domain pair"/>
    <property type="match status" value="1"/>
</dbReference>
<feature type="domain" description="CBS" evidence="3">
    <location>
        <begin position="244"/>
        <end position="301"/>
    </location>
</feature>
<proteinExistence type="predicted"/>
<keyword evidence="1" id="KW-0129">CBS domain</keyword>
<dbReference type="Pfam" id="PF04982">
    <property type="entry name" value="TM_HPP"/>
    <property type="match status" value="1"/>
</dbReference>
<evidence type="ECO:0000256" key="2">
    <source>
        <dbReference type="SAM" id="Phobius"/>
    </source>
</evidence>
<accession>A0ABU1N1Y0</accession>
<dbReference type="InterPro" id="IPR007065">
    <property type="entry name" value="HPP"/>
</dbReference>
<keyword evidence="2" id="KW-0812">Transmembrane</keyword>
<dbReference type="PANTHER" id="PTHR33741">
    <property type="entry name" value="TRANSMEMBRANE PROTEIN DDB_G0269096-RELATED"/>
    <property type="match status" value="1"/>
</dbReference>
<feature type="transmembrane region" description="Helical" evidence="2">
    <location>
        <begin position="49"/>
        <end position="70"/>
    </location>
</feature>
<dbReference type="InterPro" id="IPR046342">
    <property type="entry name" value="CBS_dom_sf"/>
</dbReference>
<dbReference type="SMART" id="SM00116">
    <property type="entry name" value="CBS"/>
    <property type="match status" value="2"/>
</dbReference>
<feature type="transmembrane region" description="Helical" evidence="2">
    <location>
        <begin position="143"/>
        <end position="165"/>
    </location>
</feature>
<evidence type="ECO:0000259" key="3">
    <source>
        <dbReference type="PROSITE" id="PS51371"/>
    </source>
</evidence>
<keyword evidence="2" id="KW-1133">Transmembrane helix</keyword>
<comment type="caution">
    <text evidence="4">The sequence shown here is derived from an EMBL/GenBank/DDBJ whole genome shotgun (WGS) entry which is preliminary data.</text>
</comment>
<evidence type="ECO:0000256" key="1">
    <source>
        <dbReference type="PROSITE-ProRule" id="PRU00703"/>
    </source>
</evidence>
<name>A0ABU1N1Y0_9CAUL</name>
<reference evidence="4 5" key="1">
    <citation type="submission" date="2023-07" db="EMBL/GenBank/DDBJ databases">
        <title>Sorghum-associated microbial communities from plants grown in Nebraska, USA.</title>
        <authorList>
            <person name="Schachtman D."/>
        </authorList>
    </citation>
    <scope>NUCLEOTIDE SEQUENCE [LARGE SCALE GENOMIC DNA]</scope>
    <source>
        <strain evidence="4 5">DS2154</strain>
    </source>
</reference>
<dbReference type="InterPro" id="IPR058581">
    <property type="entry name" value="TM_HPP"/>
</dbReference>
<evidence type="ECO:0000313" key="5">
    <source>
        <dbReference type="Proteomes" id="UP001262754"/>
    </source>
</evidence>
<organism evidence="4 5">
    <name type="scientific">Caulobacter rhizosphaerae</name>
    <dbReference type="NCBI Taxonomy" id="2010972"/>
    <lineage>
        <taxon>Bacteria</taxon>
        <taxon>Pseudomonadati</taxon>
        <taxon>Pseudomonadota</taxon>
        <taxon>Alphaproteobacteria</taxon>
        <taxon>Caulobacterales</taxon>
        <taxon>Caulobacteraceae</taxon>
        <taxon>Caulobacter</taxon>
    </lineage>
</organism>
<evidence type="ECO:0000313" key="4">
    <source>
        <dbReference type="EMBL" id="MDR6532430.1"/>
    </source>
</evidence>
<protein>
    <submittedName>
        <fullName evidence="4">CBS domain-containing membrane protein</fullName>
    </submittedName>
</protein>